<dbReference type="Proteomes" id="UP000054018">
    <property type="component" value="Unassembled WGS sequence"/>
</dbReference>
<keyword evidence="1" id="KW-0560">Oxidoreductase</keyword>
<dbReference type="AlphaFoldDB" id="A0A0C9ZHL4"/>
<reference evidence="3 4" key="1">
    <citation type="submission" date="2014-04" db="EMBL/GenBank/DDBJ databases">
        <authorList>
            <consortium name="DOE Joint Genome Institute"/>
            <person name="Kuo A."/>
            <person name="Kohler A."/>
            <person name="Costa M.D."/>
            <person name="Nagy L.G."/>
            <person name="Floudas D."/>
            <person name="Copeland A."/>
            <person name="Barry K.W."/>
            <person name="Cichocki N."/>
            <person name="Veneault-Fourrey C."/>
            <person name="LaButti K."/>
            <person name="Lindquist E.A."/>
            <person name="Lipzen A."/>
            <person name="Lundell T."/>
            <person name="Morin E."/>
            <person name="Murat C."/>
            <person name="Sun H."/>
            <person name="Tunlid A."/>
            <person name="Henrissat B."/>
            <person name="Grigoriev I.V."/>
            <person name="Hibbett D.S."/>
            <person name="Martin F."/>
            <person name="Nordberg H.P."/>
            <person name="Cantor M.N."/>
            <person name="Hua S.X."/>
        </authorList>
    </citation>
    <scope>NUCLEOTIDE SEQUENCE [LARGE SCALE GENOMIC DNA]</scope>
    <source>
        <strain evidence="3 4">441</strain>
    </source>
</reference>
<dbReference type="Pfam" id="PF14027">
    <property type="entry name" value="Questin_oxidase"/>
    <property type="match status" value="1"/>
</dbReference>
<evidence type="ECO:0000256" key="2">
    <source>
        <dbReference type="SAM" id="MobiDB-lite"/>
    </source>
</evidence>
<dbReference type="PANTHER" id="PTHR35870">
    <property type="entry name" value="PROTEIN, PUTATIVE (AFU_ORTHOLOGUE AFUA_5G03330)-RELATED"/>
    <property type="match status" value="1"/>
</dbReference>
<dbReference type="OrthoDB" id="10004862at2759"/>
<dbReference type="STRING" id="765257.A0A0C9ZHL4"/>
<dbReference type="GO" id="GO:0016491">
    <property type="term" value="F:oxidoreductase activity"/>
    <property type="evidence" value="ECO:0007669"/>
    <property type="project" value="UniProtKB-KW"/>
</dbReference>
<name>A0A0C9ZHL4_9AGAM</name>
<accession>A0A0C9ZHL4</accession>
<proteinExistence type="predicted"/>
<evidence type="ECO:0000256" key="1">
    <source>
        <dbReference type="ARBA" id="ARBA00023002"/>
    </source>
</evidence>
<evidence type="ECO:0000313" key="3">
    <source>
        <dbReference type="EMBL" id="KIK19473.1"/>
    </source>
</evidence>
<protein>
    <submittedName>
        <fullName evidence="3">Uncharacterized protein</fullName>
    </submittedName>
</protein>
<gene>
    <name evidence="3" type="ORF">PISMIDRAFT_683133</name>
</gene>
<dbReference type="PANTHER" id="PTHR35870:SF1">
    <property type="entry name" value="PROTEIN, PUTATIVE (AFU_ORTHOLOGUE AFUA_5G03330)-RELATED"/>
    <property type="match status" value="1"/>
</dbReference>
<sequence length="547" mass="60950">MADNSPELDRTADYPFHRDPEIPVVVPPTGAHGIGPYSPEAAATIKVPPKPPHIEQLFHVPKPPPSAISPQRLPGADPESTATLIRTLSHNHVTWHIFFNYKHFHNHASHHLLAIWALGASGPVIEAAYATHCVYQRPALESPGHIIQDNLHKHLNDERYYSAYLKFFTAELLKRGLPECLEEYVLSPTANFTRDGEEQPAMLSRFVMGVLHPFIHTGYGAEFGLTGVSAEGLAMTAVHASNPDLIDRTWFPDVVSEPDIKGSTRSALTILSLIACDPRFSNVKRIDAGNVLNEGVKRFGAIIREYVEMWKFDISSEAGLADAVEELSWVNSVIYGVGGYISDQRFSADFFLMHLLTSSLFLPTLLAHVSKYSSRRLLLLSYFTTSLVYYVARGRPRPDIRAFYQGTQHLLHKVPGTHTSPAPGTLPDPSSDLAQTPNTWLPLLQSTIVHPNEHLCKAQRALAHYSTLYGTRRKGWALELSRPEGRSLSAAQLAREDEAEEKVGLKELDGTVFLRIAMLTQNRLGWMREGEHEDNWDFDGFYTGDAA</sequence>
<feature type="region of interest" description="Disordered" evidence="2">
    <location>
        <begin position="1"/>
        <end position="21"/>
    </location>
</feature>
<feature type="compositionally biased region" description="Basic and acidic residues" evidence="2">
    <location>
        <begin position="7"/>
        <end position="21"/>
    </location>
</feature>
<organism evidence="3 4">
    <name type="scientific">Pisolithus microcarpus 441</name>
    <dbReference type="NCBI Taxonomy" id="765257"/>
    <lineage>
        <taxon>Eukaryota</taxon>
        <taxon>Fungi</taxon>
        <taxon>Dikarya</taxon>
        <taxon>Basidiomycota</taxon>
        <taxon>Agaricomycotina</taxon>
        <taxon>Agaricomycetes</taxon>
        <taxon>Agaricomycetidae</taxon>
        <taxon>Boletales</taxon>
        <taxon>Sclerodermatineae</taxon>
        <taxon>Pisolithaceae</taxon>
        <taxon>Pisolithus</taxon>
    </lineage>
</organism>
<dbReference type="EMBL" id="KN833783">
    <property type="protein sequence ID" value="KIK19473.1"/>
    <property type="molecule type" value="Genomic_DNA"/>
</dbReference>
<evidence type="ECO:0000313" key="4">
    <source>
        <dbReference type="Proteomes" id="UP000054018"/>
    </source>
</evidence>
<keyword evidence="4" id="KW-1185">Reference proteome</keyword>
<reference evidence="4" key="2">
    <citation type="submission" date="2015-01" db="EMBL/GenBank/DDBJ databases">
        <title>Evolutionary Origins and Diversification of the Mycorrhizal Mutualists.</title>
        <authorList>
            <consortium name="DOE Joint Genome Institute"/>
            <consortium name="Mycorrhizal Genomics Consortium"/>
            <person name="Kohler A."/>
            <person name="Kuo A."/>
            <person name="Nagy L.G."/>
            <person name="Floudas D."/>
            <person name="Copeland A."/>
            <person name="Barry K.W."/>
            <person name="Cichocki N."/>
            <person name="Veneault-Fourrey C."/>
            <person name="LaButti K."/>
            <person name="Lindquist E.A."/>
            <person name="Lipzen A."/>
            <person name="Lundell T."/>
            <person name="Morin E."/>
            <person name="Murat C."/>
            <person name="Riley R."/>
            <person name="Ohm R."/>
            <person name="Sun H."/>
            <person name="Tunlid A."/>
            <person name="Henrissat B."/>
            <person name="Grigoriev I.V."/>
            <person name="Hibbett D.S."/>
            <person name="Martin F."/>
        </authorList>
    </citation>
    <scope>NUCLEOTIDE SEQUENCE [LARGE SCALE GENOMIC DNA]</scope>
    <source>
        <strain evidence="4">441</strain>
    </source>
</reference>
<dbReference type="HOGENOM" id="CLU_019145_1_0_1"/>
<dbReference type="InterPro" id="IPR025337">
    <property type="entry name" value="Questin_oxidase-like"/>
</dbReference>